<protein>
    <submittedName>
        <fullName evidence="11">Unannotated protein</fullName>
    </submittedName>
</protein>
<dbReference type="PANTHER" id="PTHR30146:SF153">
    <property type="entry name" value="LACTOSE OPERON REPRESSOR"/>
    <property type="match status" value="1"/>
</dbReference>
<dbReference type="InterPro" id="IPR046335">
    <property type="entry name" value="LacI/GalR-like_sensor"/>
</dbReference>
<dbReference type="SUPFAM" id="SSF53822">
    <property type="entry name" value="Periplasmic binding protein-like I"/>
    <property type="match status" value="1"/>
</dbReference>
<dbReference type="EMBL" id="CAEZYL010000024">
    <property type="protein sequence ID" value="CAB4721228.1"/>
    <property type="molecule type" value="Genomic_DNA"/>
</dbReference>
<dbReference type="InterPro" id="IPR010982">
    <property type="entry name" value="Lambda_DNA-bd_dom_sf"/>
</dbReference>
<dbReference type="SMART" id="SM00354">
    <property type="entry name" value="HTH_LACI"/>
    <property type="match status" value="1"/>
</dbReference>
<keyword evidence="3" id="KW-0804">Transcription</keyword>
<evidence type="ECO:0000313" key="5">
    <source>
        <dbReference type="EMBL" id="CAB4535513.1"/>
    </source>
</evidence>
<dbReference type="CDD" id="cd01392">
    <property type="entry name" value="HTH_LacI"/>
    <property type="match status" value="1"/>
</dbReference>
<dbReference type="EMBL" id="CAEZSC010000038">
    <property type="protein sequence ID" value="CAB4535513.1"/>
    <property type="molecule type" value="Genomic_DNA"/>
</dbReference>
<keyword evidence="1" id="KW-0805">Transcription regulation</keyword>
<dbReference type="InterPro" id="IPR000843">
    <property type="entry name" value="HTH_LacI"/>
</dbReference>
<evidence type="ECO:0000313" key="10">
    <source>
        <dbReference type="EMBL" id="CAB4963586.1"/>
    </source>
</evidence>
<dbReference type="GO" id="GO:0003700">
    <property type="term" value="F:DNA-binding transcription factor activity"/>
    <property type="evidence" value="ECO:0007669"/>
    <property type="project" value="TreeGrafter"/>
</dbReference>
<dbReference type="GO" id="GO:0000976">
    <property type="term" value="F:transcription cis-regulatory region binding"/>
    <property type="evidence" value="ECO:0007669"/>
    <property type="project" value="TreeGrafter"/>
</dbReference>
<evidence type="ECO:0000313" key="9">
    <source>
        <dbReference type="EMBL" id="CAB4894023.1"/>
    </source>
</evidence>
<dbReference type="Gene3D" id="1.10.260.40">
    <property type="entry name" value="lambda repressor-like DNA-binding domains"/>
    <property type="match status" value="1"/>
</dbReference>
<dbReference type="EMBL" id="CAEZUD010000049">
    <property type="protein sequence ID" value="CAB4594714.1"/>
    <property type="molecule type" value="Genomic_DNA"/>
</dbReference>
<keyword evidence="2" id="KW-0238">DNA-binding</keyword>
<evidence type="ECO:0000313" key="6">
    <source>
        <dbReference type="EMBL" id="CAB4594714.1"/>
    </source>
</evidence>
<evidence type="ECO:0000313" key="7">
    <source>
        <dbReference type="EMBL" id="CAB4614190.1"/>
    </source>
</evidence>
<organism evidence="11">
    <name type="scientific">freshwater metagenome</name>
    <dbReference type="NCBI Taxonomy" id="449393"/>
    <lineage>
        <taxon>unclassified sequences</taxon>
        <taxon>metagenomes</taxon>
        <taxon>ecological metagenomes</taxon>
    </lineage>
</organism>
<name>A0A6J7QWF0_9ZZZZ</name>
<evidence type="ECO:0000259" key="4">
    <source>
        <dbReference type="PROSITE" id="PS50932"/>
    </source>
</evidence>
<dbReference type="Gene3D" id="3.40.50.2300">
    <property type="match status" value="2"/>
</dbReference>
<dbReference type="PANTHER" id="PTHR30146">
    <property type="entry name" value="LACI-RELATED TRANSCRIPTIONAL REPRESSOR"/>
    <property type="match status" value="1"/>
</dbReference>
<dbReference type="EMBL" id="CAFBNS010000120">
    <property type="protein sequence ID" value="CAB4963586.1"/>
    <property type="molecule type" value="Genomic_DNA"/>
</dbReference>
<dbReference type="AlphaFoldDB" id="A0A6J7QWF0"/>
<dbReference type="Pfam" id="PF00356">
    <property type="entry name" value="LacI"/>
    <property type="match status" value="1"/>
</dbReference>
<dbReference type="EMBL" id="CAEZUY010000044">
    <property type="protein sequence ID" value="CAB4614190.1"/>
    <property type="molecule type" value="Genomic_DNA"/>
</dbReference>
<proteinExistence type="predicted"/>
<evidence type="ECO:0000256" key="3">
    <source>
        <dbReference type="ARBA" id="ARBA00023163"/>
    </source>
</evidence>
<evidence type="ECO:0000313" key="8">
    <source>
        <dbReference type="EMBL" id="CAB4721228.1"/>
    </source>
</evidence>
<sequence>MATRAEVAKLAGVSASTVSYALSGDRSIKEETRKRVLKAVAQLNYRPHFAAGALAGGKSKTLALLSPSGEFGIALIALEYINGASAAARDRGYHLVIWPSQESEMSEIQTFAESGMISGVILMEIKFKDDRVDYLKKAKVPFAMIGRTENPGKDSYVDRDFIAATQLGIDYLHTLGHKKIAFLTTDRAIGVDTRFSSALLEAAKKKKMTANKLQVVNEASSGRDAFIELHKKYSDVTAVVSLNDIATLGFISGANEYGVNIPKDLSLIALDTPKNHIEMSWPPLTTVNLPAYEMGRAASNILIDQIEGKENKQNQELHAGDLVIRGTTAKVRPQAKGN</sequence>
<reference evidence="11" key="1">
    <citation type="submission" date="2020-05" db="EMBL/GenBank/DDBJ databases">
        <authorList>
            <person name="Chiriac C."/>
            <person name="Salcher M."/>
            <person name="Ghai R."/>
            <person name="Kavagutti S V."/>
        </authorList>
    </citation>
    <scope>NUCLEOTIDE SEQUENCE</scope>
</reference>
<evidence type="ECO:0000313" key="11">
    <source>
        <dbReference type="EMBL" id="CAB5021151.1"/>
    </source>
</evidence>
<gene>
    <name evidence="5" type="ORF">UFOPK1380_00728</name>
    <name evidence="6" type="ORF">UFOPK1778_00899</name>
    <name evidence="7" type="ORF">UFOPK1863_00598</name>
    <name evidence="8" type="ORF">UFOPK2689_00563</name>
    <name evidence="9" type="ORF">UFOPK3555_00546</name>
    <name evidence="10" type="ORF">UFOPK3874_00700</name>
    <name evidence="11" type="ORF">UFOPK4095_01019</name>
</gene>
<dbReference type="InterPro" id="IPR028082">
    <property type="entry name" value="Peripla_BP_I"/>
</dbReference>
<accession>A0A6J7QWF0</accession>
<evidence type="ECO:0000256" key="1">
    <source>
        <dbReference type="ARBA" id="ARBA00023015"/>
    </source>
</evidence>
<dbReference type="PROSITE" id="PS50932">
    <property type="entry name" value="HTH_LACI_2"/>
    <property type="match status" value="1"/>
</dbReference>
<dbReference type="EMBL" id="CAFBME010000043">
    <property type="protein sequence ID" value="CAB4894023.1"/>
    <property type="molecule type" value="Genomic_DNA"/>
</dbReference>
<dbReference type="EMBL" id="CAFBPI010000075">
    <property type="protein sequence ID" value="CAB5021151.1"/>
    <property type="molecule type" value="Genomic_DNA"/>
</dbReference>
<dbReference type="SUPFAM" id="SSF47413">
    <property type="entry name" value="lambda repressor-like DNA-binding domains"/>
    <property type="match status" value="1"/>
</dbReference>
<feature type="domain" description="HTH lacI-type" evidence="4">
    <location>
        <begin position="2"/>
        <end position="56"/>
    </location>
</feature>
<dbReference type="Pfam" id="PF13377">
    <property type="entry name" value="Peripla_BP_3"/>
    <property type="match status" value="1"/>
</dbReference>
<evidence type="ECO:0000256" key="2">
    <source>
        <dbReference type="ARBA" id="ARBA00023125"/>
    </source>
</evidence>